<feature type="domain" description="Smf/DprA SLOG" evidence="2">
    <location>
        <begin position="62"/>
        <end position="271"/>
    </location>
</feature>
<dbReference type="Gene3D" id="3.40.50.450">
    <property type="match status" value="1"/>
</dbReference>
<accession>A0A1G2CC65</accession>
<organism evidence="3 4">
    <name type="scientific">Candidatus Liptonbacteria bacterium RIFCSPLOWO2_01_FULL_52_25</name>
    <dbReference type="NCBI Taxonomy" id="1798650"/>
    <lineage>
        <taxon>Bacteria</taxon>
        <taxon>Candidatus Liptoniibacteriota</taxon>
    </lineage>
</organism>
<name>A0A1G2CC65_9BACT</name>
<evidence type="ECO:0000256" key="1">
    <source>
        <dbReference type="ARBA" id="ARBA00006525"/>
    </source>
</evidence>
<sequence length="342" mass="37875">MQEAHYYHSLNILLESDYRKLAKLKSRFATWQGAWDALSEKERKGRDPENDWRELERSGIRLIFQESHEYPSLLQEIHDPPFGLYALGTFPSSSDYILAIVGTRKATPEGKELAKRFAAACAKENFVIVSGLALGIDAAAHTGCLDAEGTTLAVLGNGLDSFYPNSNERLARRILEARGALISEYPPGSPPLPYHFLERNRIVAGLAKGVLVIEAPERSGSLVTARLALEENRDVFVIPGPVTHPNFKGSHELIRSGATLVTRPEDILEAFGIESEQKNTNEADLENDVEKIIFRALKAFSKPATVDKIIELTELSTSDANRALTFLTLKNIVKETVEGYTL</sequence>
<gene>
    <name evidence="3" type="ORF">A2945_03920</name>
</gene>
<comment type="caution">
    <text evidence="3">The sequence shown here is derived from an EMBL/GenBank/DDBJ whole genome shotgun (WGS) entry which is preliminary data.</text>
</comment>
<evidence type="ECO:0000313" key="4">
    <source>
        <dbReference type="Proteomes" id="UP000178880"/>
    </source>
</evidence>
<dbReference type="InterPro" id="IPR057666">
    <property type="entry name" value="DrpA_SLOG"/>
</dbReference>
<dbReference type="PANTHER" id="PTHR43022:SF1">
    <property type="entry name" value="PROTEIN SMF"/>
    <property type="match status" value="1"/>
</dbReference>
<dbReference type="PANTHER" id="PTHR43022">
    <property type="entry name" value="PROTEIN SMF"/>
    <property type="match status" value="1"/>
</dbReference>
<dbReference type="InterPro" id="IPR003488">
    <property type="entry name" value="DprA"/>
</dbReference>
<dbReference type="STRING" id="1798650.A2945_03920"/>
<dbReference type="NCBIfam" id="TIGR00732">
    <property type="entry name" value="dprA"/>
    <property type="match status" value="1"/>
</dbReference>
<dbReference type="Pfam" id="PF02481">
    <property type="entry name" value="DNA_processg_A"/>
    <property type="match status" value="1"/>
</dbReference>
<dbReference type="GO" id="GO:0009294">
    <property type="term" value="P:DNA-mediated transformation"/>
    <property type="evidence" value="ECO:0007669"/>
    <property type="project" value="InterPro"/>
</dbReference>
<proteinExistence type="inferred from homology"/>
<dbReference type="Proteomes" id="UP000178880">
    <property type="component" value="Unassembled WGS sequence"/>
</dbReference>
<dbReference type="EMBL" id="MHLA01000025">
    <property type="protein sequence ID" value="OGY98965.1"/>
    <property type="molecule type" value="Genomic_DNA"/>
</dbReference>
<evidence type="ECO:0000313" key="3">
    <source>
        <dbReference type="EMBL" id="OGY98965.1"/>
    </source>
</evidence>
<dbReference type="SUPFAM" id="SSF102405">
    <property type="entry name" value="MCP/YpsA-like"/>
    <property type="match status" value="1"/>
</dbReference>
<comment type="similarity">
    <text evidence="1">Belongs to the DprA/Smf family.</text>
</comment>
<dbReference type="AlphaFoldDB" id="A0A1G2CC65"/>
<reference evidence="3 4" key="1">
    <citation type="journal article" date="2016" name="Nat. Commun.">
        <title>Thousands of microbial genomes shed light on interconnected biogeochemical processes in an aquifer system.</title>
        <authorList>
            <person name="Anantharaman K."/>
            <person name="Brown C.T."/>
            <person name="Hug L.A."/>
            <person name="Sharon I."/>
            <person name="Castelle C.J."/>
            <person name="Probst A.J."/>
            <person name="Thomas B.C."/>
            <person name="Singh A."/>
            <person name="Wilkins M.J."/>
            <person name="Karaoz U."/>
            <person name="Brodie E.L."/>
            <person name="Williams K.H."/>
            <person name="Hubbard S.S."/>
            <person name="Banfield J.F."/>
        </authorList>
    </citation>
    <scope>NUCLEOTIDE SEQUENCE [LARGE SCALE GENOMIC DNA]</scope>
</reference>
<evidence type="ECO:0000259" key="2">
    <source>
        <dbReference type="Pfam" id="PF02481"/>
    </source>
</evidence>
<protein>
    <submittedName>
        <fullName evidence="3">DNA protecting protein DprA</fullName>
    </submittedName>
</protein>